<dbReference type="OrthoDB" id="9784739at2"/>
<comment type="catalytic activity">
    <reaction evidence="7">
        <text>a UDP-3-O-[(3R)-3-hydroxyacyl]-alpha-D-glucosamine + a (3R)-hydroxyacyl-[ACP] = a UDP-2-N,3-O-bis[(3R)-3-hydroxyacyl]-alpha-D-glucosamine + holo-[ACP] + H(+)</text>
        <dbReference type="Rhea" id="RHEA:53836"/>
        <dbReference type="Rhea" id="RHEA-COMP:9685"/>
        <dbReference type="Rhea" id="RHEA-COMP:9945"/>
        <dbReference type="ChEBI" id="CHEBI:15378"/>
        <dbReference type="ChEBI" id="CHEBI:64479"/>
        <dbReference type="ChEBI" id="CHEBI:78827"/>
        <dbReference type="ChEBI" id="CHEBI:137740"/>
        <dbReference type="ChEBI" id="CHEBI:137748"/>
        <dbReference type="EC" id="2.3.1.191"/>
    </reaction>
</comment>
<comment type="function">
    <text evidence="7">Catalyzes the N-acylation of UDP-3-O-acylglucosamine using 3-hydroxyacyl-ACP as the acyl donor. Is involved in the biosynthesis of lipid A, a phosphorylated glycolipid that anchors the lipopolysaccharide to the outer membrane of the cell.</text>
</comment>
<dbReference type="AlphaFoldDB" id="A0A2R5F5X6"/>
<dbReference type="Pfam" id="PF04613">
    <property type="entry name" value="LpxD"/>
    <property type="match status" value="1"/>
</dbReference>
<dbReference type="NCBIfam" id="TIGR01853">
    <property type="entry name" value="lipid_A_lpxD"/>
    <property type="match status" value="1"/>
</dbReference>
<keyword evidence="5 7" id="KW-0443">Lipid metabolism</keyword>
<comment type="similarity">
    <text evidence="7">Belongs to the transferase hexapeptide repeat family. LpxD subfamily.</text>
</comment>
<gene>
    <name evidence="7 9" type="primary">lpxD</name>
    <name evidence="9" type="ORF">NMK_0556</name>
</gene>
<evidence type="ECO:0000256" key="2">
    <source>
        <dbReference type="ARBA" id="ARBA00022556"/>
    </source>
</evidence>
<evidence type="ECO:0000256" key="4">
    <source>
        <dbReference type="ARBA" id="ARBA00022737"/>
    </source>
</evidence>
<dbReference type="Proteomes" id="UP000245081">
    <property type="component" value="Unassembled WGS sequence"/>
</dbReference>
<dbReference type="InterPro" id="IPR018357">
    <property type="entry name" value="Hexapep_transf_CS"/>
</dbReference>
<dbReference type="GO" id="GO:0009245">
    <property type="term" value="P:lipid A biosynthetic process"/>
    <property type="evidence" value="ECO:0007669"/>
    <property type="project" value="UniProtKB-UniRule"/>
</dbReference>
<keyword evidence="1 7" id="KW-0444">Lipid biosynthesis</keyword>
<evidence type="ECO:0000256" key="3">
    <source>
        <dbReference type="ARBA" id="ARBA00022679"/>
    </source>
</evidence>
<evidence type="ECO:0000313" key="9">
    <source>
        <dbReference type="EMBL" id="GBG13018.1"/>
    </source>
</evidence>
<dbReference type="GO" id="GO:0016410">
    <property type="term" value="F:N-acyltransferase activity"/>
    <property type="evidence" value="ECO:0007669"/>
    <property type="project" value="InterPro"/>
</dbReference>
<accession>A0A2R5F5X6</accession>
<dbReference type="Gene3D" id="2.160.10.10">
    <property type="entry name" value="Hexapeptide repeat proteins"/>
    <property type="match status" value="1"/>
</dbReference>
<dbReference type="InterPro" id="IPR001451">
    <property type="entry name" value="Hexapep"/>
</dbReference>
<evidence type="ECO:0000256" key="1">
    <source>
        <dbReference type="ARBA" id="ARBA00022516"/>
    </source>
</evidence>
<evidence type="ECO:0000256" key="6">
    <source>
        <dbReference type="ARBA" id="ARBA00023315"/>
    </source>
</evidence>
<keyword evidence="2 7" id="KW-0441">Lipid A biosynthesis</keyword>
<keyword evidence="3 7" id="KW-0808">Transferase</keyword>
<reference evidence="9 10" key="1">
    <citation type="journal article" date="2018" name="Environ. Microbiol.">
        <title>Isolation and genomic characterization of Novimethylophilus kurashikiensis gen. nov. sp. nov., a new lanthanide-dependent methylotrophic species of Methylophilaceae.</title>
        <authorList>
            <person name="Lv H."/>
            <person name="Sahin N."/>
            <person name="Tani A."/>
        </authorList>
    </citation>
    <scope>NUCLEOTIDE SEQUENCE [LARGE SCALE GENOMIC DNA]</scope>
    <source>
        <strain evidence="9 10">La2-4</strain>
    </source>
</reference>
<name>A0A2R5F5X6_9PROT</name>
<keyword evidence="4 7" id="KW-0677">Repeat</keyword>
<dbReference type="InterPro" id="IPR011004">
    <property type="entry name" value="Trimer_LpxA-like_sf"/>
</dbReference>
<dbReference type="CDD" id="cd03352">
    <property type="entry name" value="LbH_LpxD"/>
    <property type="match status" value="1"/>
</dbReference>
<evidence type="ECO:0000259" key="8">
    <source>
        <dbReference type="Pfam" id="PF04613"/>
    </source>
</evidence>
<keyword evidence="6 7" id="KW-0012">Acyltransferase</keyword>
<dbReference type="InterPro" id="IPR007691">
    <property type="entry name" value="LpxD"/>
</dbReference>
<dbReference type="EMBL" id="BDOQ01000002">
    <property type="protein sequence ID" value="GBG13018.1"/>
    <property type="molecule type" value="Genomic_DNA"/>
</dbReference>
<dbReference type="Gene3D" id="3.40.1390.10">
    <property type="entry name" value="MurE/MurF, N-terminal domain"/>
    <property type="match status" value="1"/>
</dbReference>
<keyword evidence="10" id="KW-1185">Reference proteome</keyword>
<comment type="subunit">
    <text evidence="7">Homotrimer.</text>
</comment>
<dbReference type="RefSeq" id="WP_109014229.1">
    <property type="nucleotide sequence ID" value="NZ_BDOQ01000002.1"/>
</dbReference>
<dbReference type="PANTHER" id="PTHR43378:SF2">
    <property type="entry name" value="UDP-3-O-ACYLGLUCOSAMINE N-ACYLTRANSFERASE 1, MITOCHONDRIAL-RELATED"/>
    <property type="match status" value="1"/>
</dbReference>
<dbReference type="SUPFAM" id="SSF51161">
    <property type="entry name" value="Trimeric LpxA-like enzymes"/>
    <property type="match status" value="1"/>
</dbReference>
<sequence length="343" mass="35566">MYTLPEIAARFGGEVRADNGVTVRQVASLASAGVEHIAFLTDARYLPALADTRAGAVLVPPKFADATVLPRIVTANPYAYYAKVAALLNPEAVAPKGIADSARVDSSAVIAATASIGANAVIAEGAIVGENVVVGSNCVVGPNVRIGAGTILNANVTIYRECSIGERCIVHAGAVIGADGFGHAPDNGTWVKIPQIGRVVIGNDVEVGANTTIDRGALDDTVIEDGVKLDNLIQIGHNCRIGEHTVIAGCVGIAGSAIIGKHCRIGGAAMILGHLEIADEVTISPGSMITRSVVKSGTYTALMPFQPHREWLTTAAHIRHLDALVTRIGNLENELKQLKGNQT</sequence>
<evidence type="ECO:0000256" key="5">
    <source>
        <dbReference type="ARBA" id="ARBA00023098"/>
    </source>
</evidence>
<dbReference type="UniPathway" id="UPA00973"/>
<dbReference type="EC" id="2.3.1.191" evidence="7"/>
<dbReference type="PANTHER" id="PTHR43378">
    <property type="entry name" value="UDP-3-O-ACYLGLUCOSAMINE N-ACYLTRANSFERASE"/>
    <property type="match status" value="1"/>
</dbReference>
<feature type="active site" description="Proton acceptor" evidence="7">
    <location>
        <position position="237"/>
    </location>
</feature>
<dbReference type="NCBIfam" id="NF002060">
    <property type="entry name" value="PRK00892.1"/>
    <property type="match status" value="1"/>
</dbReference>
<dbReference type="Gene3D" id="1.20.5.170">
    <property type="match status" value="1"/>
</dbReference>
<proteinExistence type="inferred from homology"/>
<dbReference type="GO" id="GO:0016020">
    <property type="term" value="C:membrane"/>
    <property type="evidence" value="ECO:0007669"/>
    <property type="project" value="GOC"/>
</dbReference>
<comment type="pathway">
    <text evidence="7">Bacterial outer membrane biogenesis; LPS lipid A biosynthesis.</text>
</comment>
<dbReference type="GO" id="GO:0103118">
    <property type="term" value="F:UDP-3-O-[(3R)-3-hydroxyacyl]-glucosamine N-acyltransferase activity"/>
    <property type="evidence" value="ECO:0007669"/>
    <property type="project" value="UniProtKB-EC"/>
</dbReference>
<organism evidence="9 10">
    <name type="scientific">Novimethylophilus kurashikiensis</name>
    <dbReference type="NCBI Taxonomy" id="1825523"/>
    <lineage>
        <taxon>Bacteria</taxon>
        <taxon>Pseudomonadati</taxon>
        <taxon>Pseudomonadota</taxon>
        <taxon>Betaproteobacteria</taxon>
        <taxon>Nitrosomonadales</taxon>
        <taxon>Methylophilaceae</taxon>
        <taxon>Novimethylophilus</taxon>
    </lineage>
</organism>
<feature type="domain" description="UDP-3-O-[3-hydroxymyristoyl] glucosamine N-acyltransferase non-repeat region" evidence="8">
    <location>
        <begin position="22"/>
        <end position="87"/>
    </location>
</feature>
<dbReference type="Pfam" id="PF00132">
    <property type="entry name" value="Hexapep"/>
    <property type="match status" value="2"/>
</dbReference>
<dbReference type="PROSITE" id="PS00101">
    <property type="entry name" value="HEXAPEP_TRANSFERASES"/>
    <property type="match status" value="1"/>
</dbReference>
<dbReference type="InterPro" id="IPR020573">
    <property type="entry name" value="UDP_GlcNAc_AcTrfase_non-rep"/>
</dbReference>
<dbReference type="Pfam" id="PF14602">
    <property type="entry name" value="Hexapep_2"/>
    <property type="match status" value="1"/>
</dbReference>
<dbReference type="HAMAP" id="MF_00523">
    <property type="entry name" value="LpxD"/>
    <property type="match status" value="1"/>
</dbReference>
<comment type="caution">
    <text evidence="9">The sequence shown here is derived from an EMBL/GenBank/DDBJ whole genome shotgun (WGS) entry which is preliminary data.</text>
</comment>
<protein>
    <recommendedName>
        <fullName evidence="7">UDP-3-O-acylglucosamine N-acyltransferase</fullName>
        <ecNumber evidence="7">2.3.1.191</ecNumber>
    </recommendedName>
</protein>
<evidence type="ECO:0000256" key="7">
    <source>
        <dbReference type="HAMAP-Rule" id="MF_00523"/>
    </source>
</evidence>
<evidence type="ECO:0000313" key="10">
    <source>
        <dbReference type="Proteomes" id="UP000245081"/>
    </source>
</evidence>